<name>A0ABW6HJ45_9FLAO</name>
<reference evidence="1 2" key="1">
    <citation type="submission" date="2024-06" db="EMBL/GenBank/DDBJ databases">
        <title>Flavobacterium spp. isolated from glacier.</title>
        <authorList>
            <person name="Han D."/>
        </authorList>
    </citation>
    <scope>NUCLEOTIDE SEQUENCE [LARGE SCALE GENOMIC DNA]</scope>
    <source>
        <strain evidence="1 2">LB3P45</strain>
    </source>
</reference>
<evidence type="ECO:0000313" key="1">
    <source>
        <dbReference type="EMBL" id="MFE3847041.1"/>
    </source>
</evidence>
<proteinExistence type="predicted"/>
<gene>
    <name evidence="1" type="ORF">ACFX5D_03550</name>
</gene>
<sequence>MYNTSFFKKMLVLASIILLYSCDKDYYAIGGDLIGDNHFDFSTYTSNVIAYNQKIGPVQSNDLAVNRLGIYTNPAFGTTTANFATQLSLGSVSPEIGSNPEIESVVLTVPYFTDATKTVTNTDGSHVYELDSIYGGSPAEIKLSVYESGYFMRDLDPAGGFQEAQRYYTNQNVNFDNAKVGNRLNDDVNVAQNDGFFFSAAEYVEKTTDATTKVETTTRTAPGMRLNLNKSFFDAKIIHAPAGKLATTDVFKDYFRGLYFKVEKSGSSAGNLALLNFKLGKITIKYKEDLSTTVGTVVTVTRVDKSIVLNLAGNSVNLLEQTNTNALYLNATANPNTVDGDENLFLKGGEGSMAILHLFSTPGELTTLRSNGWLINEANLVFHIDTDKMKDVGGVKVYEPNRIYLYDLTNNRPVVDYFNDATTSKNPKNGKLIYGGMINKETATNKGLTYKIRITNQIRNLIKNSDSTNVKLGLVVTEDINTVTSSYLKTPNSFSSQVPRASVMNPLGTILYGGKSTVPVDKRLKLEIFYTKPN</sequence>
<organism evidence="1 2">
    <name type="scientific">Flavobacterium fructosi</name>
    <dbReference type="NCBI Taxonomy" id="3230416"/>
    <lineage>
        <taxon>Bacteria</taxon>
        <taxon>Pseudomonadati</taxon>
        <taxon>Bacteroidota</taxon>
        <taxon>Flavobacteriia</taxon>
        <taxon>Flavobacteriales</taxon>
        <taxon>Flavobacteriaceae</taxon>
        <taxon>Flavobacterium</taxon>
    </lineage>
</organism>
<dbReference type="Pfam" id="PF14092">
    <property type="entry name" value="DUF4270"/>
    <property type="match status" value="1"/>
</dbReference>
<dbReference type="RefSeq" id="WP_379856880.1">
    <property type="nucleotide sequence ID" value="NZ_JBHZQA010000002.1"/>
</dbReference>
<dbReference type="InterPro" id="IPR025366">
    <property type="entry name" value="DUF4270"/>
</dbReference>
<keyword evidence="2" id="KW-1185">Reference proteome</keyword>
<evidence type="ECO:0000313" key="2">
    <source>
        <dbReference type="Proteomes" id="UP001600039"/>
    </source>
</evidence>
<dbReference type="EMBL" id="JBHZQA010000002">
    <property type="protein sequence ID" value="MFE3847041.1"/>
    <property type="molecule type" value="Genomic_DNA"/>
</dbReference>
<comment type="caution">
    <text evidence="1">The sequence shown here is derived from an EMBL/GenBank/DDBJ whole genome shotgun (WGS) entry which is preliminary data.</text>
</comment>
<protein>
    <submittedName>
        <fullName evidence="1">DUF4270 domain-containing protein</fullName>
    </submittedName>
</protein>
<accession>A0ABW6HJ45</accession>
<dbReference type="Proteomes" id="UP001600039">
    <property type="component" value="Unassembled WGS sequence"/>
</dbReference>